<dbReference type="AlphaFoldDB" id="A0A1W1BIM6"/>
<name>A0A1W1BIM6_9ZZZZ</name>
<evidence type="ECO:0000313" key="1">
    <source>
        <dbReference type="EMBL" id="SFV53325.1"/>
    </source>
</evidence>
<dbReference type="EMBL" id="FPHM01000008">
    <property type="protein sequence ID" value="SFV53325.1"/>
    <property type="molecule type" value="Genomic_DNA"/>
</dbReference>
<organism evidence="1">
    <name type="scientific">hydrothermal vent metagenome</name>
    <dbReference type="NCBI Taxonomy" id="652676"/>
    <lineage>
        <taxon>unclassified sequences</taxon>
        <taxon>metagenomes</taxon>
        <taxon>ecological metagenomes</taxon>
    </lineage>
</organism>
<accession>A0A1W1BIM6</accession>
<sequence length="39" mass="4592">MEGKTAIDGISTILRREGIERLKLLLFLMRYLLALHRYS</sequence>
<proteinExistence type="predicted"/>
<gene>
    <name evidence="1" type="ORF">MNB_SV-13-429</name>
</gene>
<reference evidence="1" key="1">
    <citation type="submission" date="2016-10" db="EMBL/GenBank/DDBJ databases">
        <authorList>
            <person name="de Groot N.N."/>
        </authorList>
    </citation>
    <scope>NUCLEOTIDE SEQUENCE</scope>
</reference>
<protein>
    <submittedName>
        <fullName evidence="1">Uncharacterized protein</fullName>
    </submittedName>
</protein>